<reference evidence="3 4" key="1">
    <citation type="submission" date="2024-09" db="EMBL/GenBank/DDBJ databases">
        <title>Rethinking Asexuality: The Enigmatic Case of Functional Sexual Genes in Lepraria (Stereocaulaceae).</title>
        <authorList>
            <person name="Doellman M."/>
            <person name="Sun Y."/>
            <person name="Barcenas-Pena A."/>
            <person name="Lumbsch H.T."/>
            <person name="Grewe F."/>
        </authorList>
    </citation>
    <scope>NUCLEOTIDE SEQUENCE [LARGE SCALE GENOMIC DNA]</scope>
    <source>
        <strain evidence="3 4">Grewe 0041</strain>
    </source>
</reference>
<proteinExistence type="predicted"/>
<comment type="caution">
    <text evidence="3">The sequence shown here is derived from an EMBL/GenBank/DDBJ whole genome shotgun (WGS) entry which is preliminary data.</text>
</comment>
<dbReference type="SUPFAM" id="SSF54373">
    <property type="entry name" value="FAD-linked reductases, C-terminal domain"/>
    <property type="match status" value="1"/>
</dbReference>
<organism evidence="3 4">
    <name type="scientific">Lepraria finkii</name>
    <dbReference type="NCBI Taxonomy" id="1340010"/>
    <lineage>
        <taxon>Eukaryota</taxon>
        <taxon>Fungi</taxon>
        <taxon>Dikarya</taxon>
        <taxon>Ascomycota</taxon>
        <taxon>Pezizomycotina</taxon>
        <taxon>Lecanoromycetes</taxon>
        <taxon>OSLEUM clade</taxon>
        <taxon>Lecanoromycetidae</taxon>
        <taxon>Lecanorales</taxon>
        <taxon>Lecanorineae</taxon>
        <taxon>Stereocaulaceae</taxon>
        <taxon>Lepraria</taxon>
    </lineage>
</organism>
<dbReference type="Proteomes" id="UP001590951">
    <property type="component" value="Unassembled WGS sequence"/>
</dbReference>
<dbReference type="InterPro" id="IPR036188">
    <property type="entry name" value="FAD/NAD-bd_sf"/>
</dbReference>
<dbReference type="InterPro" id="IPR050281">
    <property type="entry name" value="Flavin_monoamine_oxidase"/>
</dbReference>
<dbReference type="SUPFAM" id="SSF51905">
    <property type="entry name" value="FAD/NAD(P)-binding domain"/>
    <property type="match status" value="1"/>
</dbReference>
<dbReference type="EMBL" id="JBHFEH010000003">
    <property type="protein sequence ID" value="KAL2058256.1"/>
    <property type="molecule type" value="Genomic_DNA"/>
</dbReference>
<dbReference type="PANTHER" id="PTHR10742">
    <property type="entry name" value="FLAVIN MONOAMINE OXIDASE"/>
    <property type="match status" value="1"/>
</dbReference>
<sequence>MSTLLETREAQPQVQPPNDMSSWKSAFAQRVASKKISEEFEYFARIYDKMTKDGWSPTDAVVYGLEHASAAGKASDLLDDEKQIDKLPKGSKICIVGAGMAGLYIAMILDALDIENLSYDILEGSDRIGGRVYTHRFSPLKERKHDYYDVGAMRFPDIPIMNKTFKLWDYLGTDKVPKIPYYMKSPMNQDPVNQPSRYNDITIIGNGNLGTTDNFKVSEQHGGRIMSELVAAPDKYVTEAFEPFKARLRANWTKGFRALMKYDQFSVRGYMMSHGITPLDDYYSIQWLETLTDGSGLYDQAFAEGVIDDLDFDYYTGAQKVNWYCIDGGTELLPIEMNKKLKTPLKKEDLRKRVSKISLIRDDPKTPEDDAYMTVKVDGEKEERKYMTVFATPTLACLQRIDLTGLELLYEQKDAIRSLHYDTATKVGMQFKYAWWIKYGIKGGLGKTDMPLRTCVYPSYNINDKDIANPNGSGGPAVLLCSYSWAQDAARMGSLIKGDWKKETELKQMLLNNLTWLHLENAKIFDKDMTFDKLHQEIEESYIEHHAFDWHNHEYSSGAYGKFGPGQFSNLYSALICPTADSRFHFVGEAVSAHHGWIVGALDSAHKAVINFLRRFNLKDAEDRLAKIDWLGSPPDELDKETAVKQVILGQVLPKRRMEARVDIENGKKADAGGK</sequence>
<gene>
    <name evidence="3" type="ORF">ABVK25_001874</name>
</gene>
<protein>
    <recommendedName>
        <fullName evidence="2">Amine oxidase domain-containing protein</fullName>
    </recommendedName>
</protein>
<accession>A0ABR4BKB2</accession>
<feature type="domain" description="Amine oxidase" evidence="2">
    <location>
        <begin position="100"/>
        <end position="608"/>
    </location>
</feature>
<evidence type="ECO:0000256" key="1">
    <source>
        <dbReference type="SAM" id="MobiDB-lite"/>
    </source>
</evidence>
<name>A0ABR4BKB2_9LECA</name>
<evidence type="ECO:0000313" key="3">
    <source>
        <dbReference type="EMBL" id="KAL2058256.1"/>
    </source>
</evidence>
<dbReference type="Pfam" id="PF01593">
    <property type="entry name" value="Amino_oxidase"/>
    <property type="match status" value="1"/>
</dbReference>
<feature type="region of interest" description="Disordered" evidence="1">
    <location>
        <begin position="1"/>
        <end position="20"/>
    </location>
</feature>
<dbReference type="Gene3D" id="3.90.660.10">
    <property type="match status" value="1"/>
</dbReference>
<evidence type="ECO:0000259" key="2">
    <source>
        <dbReference type="Pfam" id="PF01593"/>
    </source>
</evidence>
<dbReference type="InterPro" id="IPR002937">
    <property type="entry name" value="Amino_oxidase"/>
</dbReference>
<evidence type="ECO:0000313" key="4">
    <source>
        <dbReference type="Proteomes" id="UP001590951"/>
    </source>
</evidence>
<dbReference type="PANTHER" id="PTHR10742:SF342">
    <property type="entry name" value="AMINE OXIDASE"/>
    <property type="match status" value="1"/>
</dbReference>
<dbReference type="Gene3D" id="3.50.50.60">
    <property type="entry name" value="FAD/NAD(P)-binding domain"/>
    <property type="match status" value="1"/>
</dbReference>
<dbReference type="Gene3D" id="1.10.10.1620">
    <property type="match status" value="1"/>
</dbReference>
<keyword evidence="4" id="KW-1185">Reference proteome</keyword>